<dbReference type="AlphaFoldDB" id="A0A9W7L289"/>
<comment type="caution">
    <text evidence="2">The sequence shown here is derived from an EMBL/GenBank/DDBJ whole genome shotgun (WGS) entry which is preliminary data.</text>
</comment>
<name>A0A9W7L289_9STRA</name>
<dbReference type="Proteomes" id="UP001165082">
    <property type="component" value="Unassembled WGS sequence"/>
</dbReference>
<evidence type="ECO:0000313" key="3">
    <source>
        <dbReference type="Proteomes" id="UP001165082"/>
    </source>
</evidence>
<dbReference type="Pfam" id="PF10354">
    <property type="entry name" value="BMT5-like"/>
    <property type="match status" value="1"/>
</dbReference>
<dbReference type="GO" id="GO:0070042">
    <property type="term" value="F:rRNA (uridine-N3-)-methyltransferase activity"/>
    <property type="evidence" value="ECO:0007669"/>
    <property type="project" value="InterPro"/>
</dbReference>
<organism evidence="2 3">
    <name type="scientific">Triparma retinervis</name>
    <dbReference type="NCBI Taxonomy" id="2557542"/>
    <lineage>
        <taxon>Eukaryota</taxon>
        <taxon>Sar</taxon>
        <taxon>Stramenopiles</taxon>
        <taxon>Ochrophyta</taxon>
        <taxon>Bolidophyceae</taxon>
        <taxon>Parmales</taxon>
        <taxon>Triparmaceae</taxon>
        <taxon>Triparma</taxon>
    </lineage>
</organism>
<dbReference type="InterPro" id="IPR019446">
    <property type="entry name" value="BMT5-like"/>
</dbReference>
<proteinExistence type="predicted"/>
<feature type="domain" description="25S rRNA (uridine-N(3))-methyltransferase BMT5-like" evidence="1">
    <location>
        <begin position="3"/>
        <end position="69"/>
    </location>
</feature>
<dbReference type="OrthoDB" id="273345at2759"/>
<accession>A0A9W7L289</accession>
<dbReference type="GO" id="GO:0070475">
    <property type="term" value="P:rRNA base methylation"/>
    <property type="evidence" value="ECO:0007669"/>
    <property type="project" value="InterPro"/>
</dbReference>
<evidence type="ECO:0000313" key="2">
    <source>
        <dbReference type="EMBL" id="GMI20758.1"/>
    </source>
</evidence>
<keyword evidence="3" id="KW-1185">Reference proteome</keyword>
<protein>
    <recommendedName>
        <fullName evidence="1">25S rRNA (uridine-N(3))-methyltransferase BMT5-like domain-containing protein</fullName>
    </recommendedName>
</protein>
<gene>
    <name evidence="2" type="ORF">TrRE_jg5110</name>
</gene>
<reference evidence="2" key="1">
    <citation type="submission" date="2022-07" db="EMBL/GenBank/DDBJ databases">
        <title>Genome analysis of Parmales, a sister group of diatoms, reveals the evolutionary specialization of diatoms from phago-mixotrophs to photoautotrophs.</title>
        <authorList>
            <person name="Ban H."/>
            <person name="Sato S."/>
            <person name="Yoshikawa S."/>
            <person name="Kazumasa Y."/>
            <person name="Nakamura Y."/>
            <person name="Ichinomiya M."/>
            <person name="Saitoh K."/>
            <person name="Sato N."/>
            <person name="Blanc-Mathieu R."/>
            <person name="Endo H."/>
            <person name="Kuwata A."/>
            <person name="Ogata H."/>
        </authorList>
    </citation>
    <scope>NUCLEOTIDE SEQUENCE</scope>
</reference>
<dbReference type="EMBL" id="BRXZ01008068">
    <property type="protein sequence ID" value="GMI20758.1"/>
    <property type="molecule type" value="Genomic_DNA"/>
</dbReference>
<evidence type="ECO:0000259" key="1">
    <source>
        <dbReference type="Pfam" id="PF10354"/>
    </source>
</evidence>
<sequence>MGRNKDMLAKFSASVVPELSPKGEVVISHKTKPPYNQWDVTGIISSAGPLRCRGRVVLDRSVFKPYVNRKALDKKSFTCHDAEFYVFGKEGEEGEEGEEGKEGWGERRGLVKIDEELIGLIREGFM</sequence>